<dbReference type="WBParaSite" id="PS1159_v2.g3555.t1">
    <property type="protein sequence ID" value="PS1159_v2.g3555.t1"/>
    <property type="gene ID" value="PS1159_v2.g3555"/>
</dbReference>
<dbReference type="Proteomes" id="UP000887580">
    <property type="component" value="Unplaced"/>
</dbReference>
<name>A0AC35GB38_9BILA</name>
<evidence type="ECO:0000313" key="1">
    <source>
        <dbReference type="Proteomes" id="UP000887580"/>
    </source>
</evidence>
<reference evidence="2" key="1">
    <citation type="submission" date="2022-11" db="UniProtKB">
        <authorList>
            <consortium name="WormBaseParasite"/>
        </authorList>
    </citation>
    <scope>IDENTIFICATION</scope>
</reference>
<protein>
    <submittedName>
        <fullName evidence="2">Uncharacterized protein</fullName>
    </submittedName>
</protein>
<organism evidence="1 2">
    <name type="scientific">Panagrolaimus sp. PS1159</name>
    <dbReference type="NCBI Taxonomy" id="55785"/>
    <lineage>
        <taxon>Eukaryota</taxon>
        <taxon>Metazoa</taxon>
        <taxon>Ecdysozoa</taxon>
        <taxon>Nematoda</taxon>
        <taxon>Chromadorea</taxon>
        <taxon>Rhabditida</taxon>
        <taxon>Tylenchina</taxon>
        <taxon>Panagrolaimomorpha</taxon>
        <taxon>Panagrolaimoidea</taxon>
        <taxon>Panagrolaimidae</taxon>
        <taxon>Panagrolaimus</taxon>
    </lineage>
</organism>
<accession>A0AC35GB38</accession>
<proteinExistence type="predicted"/>
<sequence length="92" mass="10282">MKNTKLESDQSGDVAESNKLQIQIDQINEICNKKVLDRCHDSLGITAINQRNRDTQQQSTPTQHIPTTPTSTTKPSGISFAEFRRRKAEAGN</sequence>
<evidence type="ECO:0000313" key="2">
    <source>
        <dbReference type="WBParaSite" id="PS1159_v2.g3555.t1"/>
    </source>
</evidence>